<evidence type="ECO:0000313" key="2">
    <source>
        <dbReference type="Proteomes" id="UP001501842"/>
    </source>
</evidence>
<proteinExistence type="predicted"/>
<organism evidence="1 2">
    <name type="scientific">Actinocorallia aurantiaca</name>
    <dbReference type="NCBI Taxonomy" id="46204"/>
    <lineage>
        <taxon>Bacteria</taxon>
        <taxon>Bacillati</taxon>
        <taxon>Actinomycetota</taxon>
        <taxon>Actinomycetes</taxon>
        <taxon>Streptosporangiales</taxon>
        <taxon>Thermomonosporaceae</taxon>
        <taxon>Actinocorallia</taxon>
    </lineage>
</organism>
<dbReference type="InterPro" id="IPR023393">
    <property type="entry name" value="START-like_dom_sf"/>
</dbReference>
<gene>
    <name evidence="1" type="ORF">GCM10010439_22960</name>
</gene>
<sequence>MPPHAVAPRGRVMDIKSNDTALLFREHPMPRVMSVSDSIVVALDPAAVYAQVSDLGQMGRWSPENLGATVPAGGVAAGTVFEGHNKRGPVRWTTRCVVLAAEPGVRFAFRVEAMGLGPRFVRARIATWEYSFEPVDGGTRVTETWHDDRRWPKPLADLFDRVVTRGHVFADYQRRNIATTLANLKTALESTAAR</sequence>
<accession>A0ABN3U5U5</accession>
<evidence type="ECO:0008006" key="3">
    <source>
        <dbReference type="Google" id="ProtNLM"/>
    </source>
</evidence>
<dbReference type="Proteomes" id="UP001501842">
    <property type="component" value="Unassembled WGS sequence"/>
</dbReference>
<evidence type="ECO:0000313" key="1">
    <source>
        <dbReference type="EMBL" id="GAA2724692.1"/>
    </source>
</evidence>
<comment type="caution">
    <text evidence="1">The sequence shown here is derived from an EMBL/GenBank/DDBJ whole genome shotgun (WGS) entry which is preliminary data.</text>
</comment>
<dbReference type="CDD" id="cd07812">
    <property type="entry name" value="SRPBCC"/>
    <property type="match status" value="1"/>
</dbReference>
<reference evidence="1 2" key="1">
    <citation type="journal article" date="2019" name="Int. J. Syst. Evol. Microbiol.">
        <title>The Global Catalogue of Microorganisms (GCM) 10K type strain sequencing project: providing services to taxonomists for standard genome sequencing and annotation.</title>
        <authorList>
            <consortium name="The Broad Institute Genomics Platform"/>
            <consortium name="The Broad Institute Genome Sequencing Center for Infectious Disease"/>
            <person name="Wu L."/>
            <person name="Ma J."/>
        </authorList>
    </citation>
    <scope>NUCLEOTIDE SEQUENCE [LARGE SCALE GENOMIC DNA]</scope>
    <source>
        <strain evidence="1 2">JCM 8201</strain>
    </source>
</reference>
<name>A0ABN3U5U5_9ACTN</name>
<keyword evidence="2" id="KW-1185">Reference proteome</keyword>
<dbReference type="Gene3D" id="3.30.530.20">
    <property type="match status" value="1"/>
</dbReference>
<dbReference type="SUPFAM" id="SSF55961">
    <property type="entry name" value="Bet v1-like"/>
    <property type="match status" value="1"/>
</dbReference>
<dbReference type="EMBL" id="BAAATZ010000007">
    <property type="protein sequence ID" value="GAA2724692.1"/>
    <property type="molecule type" value="Genomic_DNA"/>
</dbReference>
<dbReference type="Pfam" id="PF10604">
    <property type="entry name" value="Polyketide_cyc2"/>
    <property type="match status" value="1"/>
</dbReference>
<protein>
    <recommendedName>
        <fullName evidence="3">Polyketide cyclase/dehydrase/lipid transport protein</fullName>
    </recommendedName>
</protein>
<dbReference type="InterPro" id="IPR019587">
    <property type="entry name" value="Polyketide_cyclase/dehydratase"/>
</dbReference>